<evidence type="ECO:0000313" key="7">
    <source>
        <dbReference type="EMBL" id="KKL71054.1"/>
    </source>
</evidence>
<sequence>MKNNHLKNPISASLRQRLVRLSIAAACFLLLTWVAVNSSFQSHQLLYDNADSTAKSLTRFMALNAKTPLLEKNKPELTALCNSISKDEFVLAATIYDHQGVLIASSDNWQTHHLLGKLPNSTPGISKLKTPFVEPIISDDNRPLGFATITYLTRSAVATSHSSFHDLGRQVLLMLVITCIFTWQLGRGLKRWQVNRYIRKSAEHDS</sequence>
<dbReference type="EMBL" id="LAZR01025705">
    <property type="protein sequence ID" value="KKL71054.1"/>
    <property type="molecule type" value="Genomic_DNA"/>
</dbReference>
<evidence type="ECO:0000256" key="1">
    <source>
        <dbReference type="ARBA" id="ARBA00004236"/>
    </source>
</evidence>
<feature type="transmembrane region" description="Helical" evidence="6">
    <location>
        <begin position="167"/>
        <end position="186"/>
    </location>
</feature>
<dbReference type="GO" id="GO:0005886">
    <property type="term" value="C:plasma membrane"/>
    <property type="evidence" value="ECO:0007669"/>
    <property type="project" value="UniProtKB-SubCell"/>
</dbReference>
<comment type="subcellular location">
    <subcellularLocation>
        <location evidence="1">Cell membrane</location>
    </subcellularLocation>
</comment>
<evidence type="ECO:0000256" key="5">
    <source>
        <dbReference type="ARBA" id="ARBA00023136"/>
    </source>
</evidence>
<evidence type="ECO:0000256" key="2">
    <source>
        <dbReference type="ARBA" id="ARBA00022475"/>
    </source>
</evidence>
<keyword evidence="3 6" id="KW-0812">Transmembrane</keyword>
<dbReference type="Pfam" id="PF10144">
    <property type="entry name" value="SMP_2"/>
    <property type="match status" value="1"/>
</dbReference>
<dbReference type="InterPro" id="IPR019305">
    <property type="entry name" value="Uncharacterised_Smp"/>
</dbReference>
<feature type="transmembrane region" description="Helical" evidence="6">
    <location>
        <begin position="21"/>
        <end position="40"/>
    </location>
</feature>
<accession>A0A0F9EAS9</accession>
<organism evidence="7">
    <name type="scientific">marine sediment metagenome</name>
    <dbReference type="NCBI Taxonomy" id="412755"/>
    <lineage>
        <taxon>unclassified sequences</taxon>
        <taxon>metagenomes</taxon>
        <taxon>ecological metagenomes</taxon>
    </lineage>
</organism>
<evidence type="ECO:0000256" key="4">
    <source>
        <dbReference type="ARBA" id="ARBA00022989"/>
    </source>
</evidence>
<keyword evidence="4 6" id="KW-1133">Transmembrane helix</keyword>
<evidence type="ECO:0000256" key="6">
    <source>
        <dbReference type="SAM" id="Phobius"/>
    </source>
</evidence>
<proteinExistence type="predicted"/>
<evidence type="ECO:0008006" key="8">
    <source>
        <dbReference type="Google" id="ProtNLM"/>
    </source>
</evidence>
<keyword evidence="5 6" id="KW-0472">Membrane</keyword>
<keyword evidence="2" id="KW-1003">Cell membrane</keyword>
<evidence type="ECO:0000256" key="3">
    <source>
        <dbReference type="ARBA" id="ARBA00022692"/>
    </source>
</evidence>
<name>A0A0F9EAS9_9ZZZZ</name>
<gene>
    <name evidence="7" type="ORF">LCGC14_2098750</name>
</gene>
<dbReference type="AlphaFoldDB" id="A0A0F9EAS9"/>
<reference evidence="7" key="1">
    <citation type="journal article" date="2015" name="Nature">
        <title>Complex archaea that bridge the gap between prokaryotes and eukaryotes.</title>
        <authorList>
            <person name="Spang A."/>
            <person name="Saw J.H."/>
            <person name="Jorgensen S.L."/>
            <person name="Zaremba-Niedzwiedzka K."/>
            <person name="Martijn J."/>
            <person name="Lind A.E."/>
            <person name="van Eijk R."/>
            <person name="Schleper C."/>
            <person name="Guy L."/>
            <person name="Ettema T.J."/>
        </authorList>
    </citation>
    <scope>NUCLEOTIDE SEQUENCE</scope>
</reference>
<protein>
    <recommendedName>
        <fullName evidence="8">Smp protein</fullName>
    </recommendedName>
</protein>
<comment type="caution">
    <text evidence="7">The sequence shown here is derived from an EMBL/GenBank/DDBJ whole genome shotgun (WGS) entry which is preliminary data.</text>
</comment>